<organism evidence="3 4">
    <name type="scientific">Portunus trituberculatus</name>
    <name type="common">Swimming crab</name>
    <name type="synonym">Neptunus trituberculatus</name>
    <dbReference type="NCBI Taxonomy" id="210409"/>
    <lineage>
        <taxon>Eukaryota</taxon>
        <taxon>Metazoa</taxon>
        <taxon>Ecdysozoa</taxon>
        <taxon>Arthropoda</taxon>
        <taxon>Crustacea</taxon>
        <taxon>Multicrustacea</taxon>
        <taxon>Malacostraca</taxon>
        <taxon>Eumalacostraca</taxon>
        <taxon>Eucarida</taxon>
        <taxon>Decapoda</taxon>
        <taxon>Pleocyemata</taxon>
        <taxon>Brachyura</taxon>
        <taxon>Eubrachyura</taxon>
        <taxon>Portunoidea</taxon>
        <taxon>Portunidae</taxon>
        <taxon>Portuninae</taxon>
        <taxon>Portunus</taxon>
    </lineage>
</organism>
<evidence type="ECO:0000256" key="1">
    <source>
        <dbReference type="ARBA" id="ARBA00004123"/>
    </source>
</evidence>
<dbReference type="SUPFAM" id="SSF46689">
    <property type="entry name" value="Homeodomain-like"/>
    <property type="match status" value="1"/>
</dbReference>
<comment type="subcellular location">
    <subcellularLocation>
        <location evidence="1">Nucleus</location>
    </subcellularLocation>
</comment>
<evidence type="ECO:0000256" key="2">
    <source>
        <dbReference type="SAM" id="MobiDB-lite"/>
    </source>
</evidence>
<reference evidence="3 4" key="1">
    <citation type="submission" date="2019-05" db="EMBL/GenBank/DDBJ databases">
        <title>Another draft genome of Portunus trituberculatus and its Hox gene families provides insights of decapod evolution.</title>
        <authorList>
            <person name="Jeong J.-H."/>
            <person name="Song I."/>
            <person name="Kim S."/>
            <person name="Choi T."/>
            <person name="Kim D."/>
            <person name="Ryu S."/>
            <person name="Kim W."/>
        </authorList>
    </citation>
    <scope>NUCLEOTIDE SEQUENCE [LARGE SCALE GENOMIC DNA]</scope>
    <source>
        <tissue evidence="3">Muscle</tissue>
    </source>
</reference>
<dbReference type="GO" id="GO:0003677">
    <property type="term" value="F:DNA binding"/>
    <property type="evidence" value="ECO:0007669"/>
    <property type="project" value="UniProtKB-KW"/>
</dbReference>
<comment type="caution">
    <text evidence="3">The sequence shown here is derived from an EMBL/GenBank/DDBJ whole genome shotgun (WGS) entry which is preliminary data.</text>
</comment>
<evidence type="ECO:0000313" key="3">
    <source>
        <dbReference type="EMBL" id="MPC41476.1"/>
    </source>
</evidence>
<feature type="region of interest" description="Disordered" evidence="2">
    <location>
        <begin position="172"/>
        <end position="192"/>
    </location>
</feature>
<dbReference type="GO" id="GO:0005634">
    <property type="term" value="C:nucleus"/>
    <property type="evidence" value="ECO:0007669"/>
    <property type="project" value="UniProtKB-SubCell"/>
</dbReference>
<protein>
    <submittedName>
        <fullName evidence="3">CENPB DNA-binding domain-containing protein 1</fullName>
    </submittedName>
</protein>
<dbReference type="EMBL" id="VSRR010005072">
    <property type="protein sequence ID" value="MPC41476.1"/>
    <property type="molecule type" value="Genomic_DNA"/>
</dbReference>
<proteinExistence type="predicted"/>
<dbReference type="InterPro" id="IPR009057">
    <property type="entry name" value="Homeodomain-like_sf"/>
</dbReference>
<gene>
    <name evidence="3" type="primary">CENPBD1_6</name>
    <name evidence="3" type="ORF">E2C01_035070</name>
</gene>
<dbReference type="AlphaFoldDB" id="A0A5B7F847"/>
<accession>A0A5B7F847</accession>
<keyword evidence="4" id="KW-1185">Reference proteome</keyword>
<evidence type="ECO:0000313" key="4">
    <source>
        <dbReference type="Proteomes" id="UP000324222"/>
    </source>
</evidence>
<keyword evidence="3" id="KW-0238">DNA-binding</keyword>
<name>A0A5B7F847_PORTR</name>
<sequence length="234" mass="25912">MTYSEAPQNVLQTLLELKRQSKRGGLTLEVKLYILKRKEQGESMSGVSCNLGLAQLTVWTVLKNREAIKKTGENATDLQSKLLTKHHEPIMDKMDRSSKVAHDIEKSVKIYEIYDKKIRNTKQSSIYSFIKPVRHATPVTPANPATAGPSTSAADGSIAGPSSISSFFKPVKHADPATAGPSTSASDSADHNMFEGFEPPAVRFSGTHMYRIMRTYCRMETGRKWSAVRTHAIE</sequence>
<dbReference type="Proteomes" id="UP000324222">
    <property type="component" value="Unassembled WGS sequence"/>
</dbReference>